<name>A0AA38VJS5_9PEZI</name>
<protein>
    <submittedName>
        <fullName evidence="2">Uncharacterized protein</fullName>
    </submittedName>
</protein>
<feature type="compositionally biased region" description="Basic and acidic residues" evidence="1">
    <location>
        <begin position="137"/>
        <end position="153"/>
    </location>
</feature>
<keyword evidence="3" id="KW-1185">Reference proteome</keyword>
<feature type="region of interest" description="Disordered" evidence="1">
    <location>
        <begin position="115"/>
        <end position="183"/>
    </location>
</feature>
<evidence type="ECO:0000313" key="2">
    <source>
        <dbReference type="EMBL" id="KAJ9131620.1"/>
    </source>
</evidence>
<proteinExistence type="predicted"/>
<sequence length="183" mass="20968">MHVDVSAIDDDFPSLREVLVLVFGDDVAVEQDIRSALLDFIHRIRFHLLQHPRFNELLDELPGLSVAMFGRMRGARDFRVSLPQFCCKCRKKTRPKSVLRFVEVRANLSLSPTCSGCHDQARRTRQADAMSPPWYRTAEERPTERHVEGRETKQQVSEGEEQVSLDGTEVKQQSPAPSLPQER</sequence>
<comment type="caution">
    <text evidence="2">The sequence shown here is derived from an EMBL/GenBank/DDBJ whole genome shotgun (WGS) entry which is preliminary data.</text>
</comment>
<accession>A0AA38VJS5</accession>
<dbReference type="AlphaFoldDB" id="A0AA38VJS5"/>
<evidence type="ECO:0000313" key="3">
    <source>
        <dbReference type="Proteomes" id="UP001174694"/>
    </source>
</evidence>
<dbReference type="Proteomes" id="UP001174694">
    <property type="component" value="Unassembled WGS sequence"/>
</dbReference>
<dbReference type="EMBL" id="JANBVO010000066">
    <property type="protein sequence ID" value="KAJ9131620.1"/>
    <property type="molecule type" value="Genomic_DNA"/>
</dbReference>
<organism evidence="2 3">
    <name type="scientific">Pleurostoma richardsiae</name>
    <dbReference type="NCBI Taxonomy" id="41990"/>
    <lineage>
        <taxon>Eukaryota</taxon>
        <taxon>Fungi</taxon>
        <taxon>Dikarya</taxon>
        <taxon>Ascomycota</taxon>
        <taxon>Pezizomycotina</taxon>
        <taxon>Sordariomycetes</taxon>
        <taxon>Sordariomycetidae</taxon>
        <taxon>Calosphaeriales</taxon>
        <taxon>Pleurostomataceae</taxon>
        <taxon>Pleurostoma</taxon>
    </lineage>
</organism>
<gene>
    <name evidence="2" type="ORF">NKR23_g11651</name>
</gene>
<reference evidence="2" key="1">
    <citation type="submission" date="2022-07" db="EMBL/GenBank/DDBJ databases">
        <title>Fungi with potential for degradation of polypropylene.</title>
        <authorList>
            <person name="Gostincar C."/>
        </authorList>
    </citation>
    <scope>NUCLEOTIDE SEQUENCE</scope>
    <source>
        <strain evidence="2">EXF-13308</strain>
    </source>
</reference>
<evidence type="ECO:0000256" key="1">
    <source>
        <dbReference type="SAM" id="MobiDB-lite"/>
    </source>
</evidence>